<feature type="transmembrane region" description="Helical" evidence="1">
    <location>
        <begin position="6"/>
        <end position="24"/>
    </location>
</feature>
<comment type="caution">
    <text evidence="2">The sequence shown here is derived from an EMBL/GenBank/DDBJ whole genome shotgun (WGS) entry which is preliminary data.</text>
</comment>
<dbReference type="PATRIC" id="fig|1212489.4.peg.2175"/>
<feature type="transmembrane region" description="Helical" evidence="1">
    <location>
        <begin position="36"/>
        <end position="60"/>
    </location>
</feature>
<keyword evidence="3" id="KW-1185">Reference proteome</keyword>
<dbReference type="AlphaFoldDB" id="A0A0W0SQQ4"/>
<keyword evidence="1" id="KW-0472">Membrane</keyword>
<organism evidence="2 3">
    <name type="scientific">Legionella drozanskii LLAP-1</name>
    <dbReference type="NCBI Taxonomy" id="1212489"/>
    <lineage>
        <taxon>Bacteria</taxon>
        <taxon>Pseudomonadati</taxon>
        <taxon>Pseudomonadota</taxon>
        <taxon>Gammaproteobacteria</taxon>
        <taxon>Legionellales</taxon>
        <taxon>Legionellaceae</taxon>
        <taxon>Legionella</taxon>
    </lineage>
</organism>
<sequence length="97" mass="9158">MDLVSALISLISGGIGGNILGAAWKEKSLGAIGNSIAGAIGGVAGAYISQAVGILTTLGLADMSIGSMLGNAGSSAVGGIVLTGIVGLIKSAMSKKA</sequence>
<name>A0A0W0SQQ4_9GAMM</name>
<evidence type="ECO:0000313" key="2">
    <source>
        <dbReference type="EMBL" id="KTC85734.1"/>
    </source>
</evidence>
<proteinExistence type="predicted"/>
<protein>
    <submittedName>
        <fullName evidence="2">Uncharacterized protein</fullName>
    </submittedName>
</protein>
<keyword evidence="1" id="KW-0812">Transmembrane</keyword>
<gene>
    <name evidence="2" type="ORF">Ldro_2059</name>
</gene>
<reference evidence="2 3" key="1">
    <citation type="submission" date="2015-11" db="EMBL/GenBank/DDBJ databases">
        <title>Genomic analysis of 38 Legionella species identifies large and diverse effector repertoires.</title>
        <authorList>
            <person name="Burstein D."/>
            <person name="Amaro F."/>
            <person name="Zusman T."/>
            <person name="Lifshitz Z."/>
            <person name="Cohen O."/>
            <person name="Gilbert J.A."/>
            <person name="Pupko T."/>
            <person name="Shuman H.A."/>
            <person name="Segal G."/>
        </authorList>
    </citation>
    <scope>NUCLEOTIDE SEQUENCE [LARGE SCALE GENOMIC DNA]</scope>
    <source>
        <strain evidence="2 3">ATCC 700990</strain>
    </source>
</reference>
<keyword evidence="1" id="KW-1133">Transmembrane helix</keyword>
<evidence type="ECO:0000313" key="3">
    <source>
        <dbReference type="Proteomes" id="UP000054736"/>
    </source>
</evidence>
<accession>A0A0W0SQQ4</accession>
<feature type="transmembrane region" description="Helical" evidence="1">
    <location>
        <begin position="72"/>
        <end position="89"/>
    </location>
</feature>
<dbReference type="RefSeq" id="WP_058496345.1">
    <property type="nucleotide sequence ID" value="NZ_CAAAIU010000005.1"/>
</dbReference>
<dbReference type="Proteomes" id="UP000054736">
    <property type="component" value="Unassembled WGS sequence"/>
</dbReference>
<dbReference type="EMBL" id="LNXY01000027">
    <property type="protein sequence ID" value="KTC85734.1"/>
    <property type="molecule type" value="Genomic_DNA"/>
</dbReference>
<dbReference type="STRING" id="1212489.Ldro_2059"/>
<evidence type="ECO:0000256" key="1">
    <source>
        <dbReference type="SAM" id="Phobius"/>
    </source>
</evidence>